<protein>
    <recommendedName>
        <fullName evidence="2">Subtelomeric hrmA-associated cluster protein AFUB-079030/YDR124W-like helical bundle domain-containing protein</fullName>
    </recommendedName>
</protein>
<dbReference type="OrthoDB" id="5338458at2759"/>
<keyword evidence="4" id="KW-1185">Reference proteome</keyword>
<dbReference type="InterPro" id="IPR021264">
    <property type="entry name" value="AFUB_079030/YDR124W-like"/>
</dbReference>
<feature type="region of interest" description="Disordered" evidence="1">
    <location>
        <begin position="107"/>
        <end position="208"/>
    </location>
</feature>
<feature type="compositionally biased region" description="Basic residues" evidence="1">
    <location>
        <begin position="404"/>
        <end position="416"/>
    </location>
</feature>
<dbReference type="PANTHER" id="PTHR36102">
    <property type="entry name" value="CHROMOSOME 10, WHOLE GENOME SHOTGUN SEQUENCE"/>
    <property type="match status" value="1"/>
</dbReference>
<dbReference type="AlphaFoldDB" id="A0A6A6AAY6"/>
<feature type="compositionally biased region" description="Basic residues" evidence="1">
    <location>
        <begin position="173"/>
        <end position="182"/>
    </location>
</feature>
<dbReference type="PANTHER" id="PTHR36102:SF1">
    <property type="entry name" value="YDR124W-LIKE HELICAL BUNDLE DOMAIN-CONTAINING PROTEIN"/>
    <property type="match status" value="1"/>
</dbReference>
<dbReference type="EMBL" id="ML977508">
    <property type="protein sequence ID" value="KAF2128315.1"/>
    <property type="molecule type" value="Genomic_DNA"/>
</dbReference>
<name>A0A6A6AAY6_9PLEO</name>
<accession>A0A6A6AAY6</accession>
<reference evidence="3" key="1">
    <citation type="journal article" date="2020" name="Stud. Mycol.">
        <title>101 Dothideomycetes genomes: a test case for predicting lifestyles and emergence of pathogens.</title>
        <authorList>
            <person name="Haridas S."/>
            <person name="Albert R."/>
            <person name="Binder M."/>
            <person name="Bloem J."/>
            <person name="Labutti K."/>
            <person name="Salamov A."/>
            <person name="Andreopoulos B."/>
            <person name="Baker S."/>
            <person name="Barry K."/>
            <person name="Bills G."/>
            <person name="Bluhm B."/>
            <person name="Cannon C."/>
            <person name="Castanera R."/>
            <person name="Culley D."/>
            <person name="Daum C."/>
            <person name="Ezra D."/>
            <person name="Gonzalez J."/>
            <person name="Henrissat B."/>
            <person name="Kuo A."/>
            <person name="Liang C."/>
            <person name="Lipzen A."/>
            <person name="Lutzoni F."/>
            <person name="Magnuson J."/>
            <person name="Mondo S."/>
            <person name="Nolan M."/>
            <person name="Ohm R."/>
            <person name="Pangilinan J."/>
            <person name="Park H.-J."/>
            <person name="Ramirez L."/>
            <person name="Alfaro M."/>
            <person name="Sun H."/>
            <person name="Tritt A."/>
            <person name="Yoshinaga Y."/>
            <person name="Zwiers L.-H."/>
            <person name="Turgeon B."/>
            <person name="Goodwin S."/>
            <person name="Spatafora J."/>
            <person name="Crous P."/>
            <person name="Grigoriev I."/>
        </authorList>
    </citation>
    <scope>NUCLEOTIDE SEQUENCE</scope>
    <source>
        <strain evidence="3">CBS 119687</strain>
    </source>
</reference>
<proteinExistence type="predicted"/>
<organism evidence="3 4">
    <name type="scientific">Dothidotthia symphoricarpi CBS 119687</name>
    <dbReference type="NCBI Taxonomy" id="1392245"/>
    <lineage>
        <taxon>Eukaryota</taxon>
        <taxon>Fungi</taxon>
        <taxon>Dikarya</taxon>
        <taxon>Ascomycota</taxon>
        <taxon>Pezizomycotina</taxon>
        <taxon>Dothideomycetes</taxon>
        <taxon>Pleosporomycetidae</taxon>
        <taxon>Pleosporales</taxon>
        <taxon>Dothidotthiaceae</taxon>
        <taxon>Dothidotthia</taxon>
    </lineage>
</organism>
<gene>
    <name evidence="3" type="ORF">P153DRAFT_34700</name>
</gene>
<dbReference type="GeneID" id="54406579"/>
<feature type="region of interest" description="Disordered" evidence="1">
    <location>
        <begin position="391"/>
        <end position="441"/>
    </location>
</feature>
<evidence type="ECO:0000313" key="3">
    <source>
        <dbReference type="EMBL" id="KAF2128315.1"/>
    </source>
</evidence>
<feature type="compositionally biased region" description="Basic and acidic residues" evidence="1">
    <location>
        <begin position="183"/>
        <end position="197"/>
    </location>
</feature>
<evidence type="ECO:0000259" key="2">
    <source>
        <dbReference type="Pfam" id="PF11001"/>
    </source>
</evidence>
<dbReference type="InterPro" id="IPR047092">
    <property type="entry name" value="AFUB_07903/YDR124W-like_hel"/>
</dbReference>
<evidence type="ECO:0000256" key="1">
    <source>
        <dbReference type="SAM" id="MobiDB-lite"/>
    </source>
</evidence>
<sequence length="659" mass="73973">MAKFKAAGPLGVSKDRSLGPSGHWMDAQINDFGEDPFVLTEDGDFSSESKHTPTETMIKDVVQCNEIALPTPIASRMPLGKIITADGREHAVYQPIPGFEHLFKPQQQHFQGIEDSRKTTPAPRRPIKTQTTSQVLSHNTLNDHSHNINQEQDASDESTHKSTTKNLSSPRNPKSKSLKRSRSVADETSRPRPVVRDESEEEDDSQNLIATSEESYTFYIGDFEKLKQFLRRRFDELTMKPLRGIITQWIKQLEPRRLGAYGRYHKKLPSEEADEMTPPWWPRHVHYNEPSHLAKTDLLTLAVDVMLLHRRIDEVKRKGSWIAKLRQVALYNIETTPSEHFSSSKGSNFSDLMRDRALKSILPSLFDVASSYEEHLAMYDLYEGADGTDPGTGKYHTWQPISRPPRRPARMKRRRVDRASPMLRTESSNNASADDTEPDDTMVNMSRRASSTQSITIKAGTCTPPIQSNVASPQQQPWKVGSPVAVAAQPVSAPSQPQQNYYLTGPMPTPSSSFDDVKGGNHTIPSQHETYPRSTMTSFSQPMQYTSSHANYNTHLYQPLTSTSSFSHSAPSSFAPLPAPDLVNSFQMAMFDGPYSTQVHQASFLPPIGQSNTHGYPYEYDTMFTPTTMNMTVSPTDVHTGFHGLPMDYNTNGRGSLHH</sequence>
<feature type="compositionally biased region" description="Polar residues" evidence="1">
    <location>
        <begin position="128"/>
        <end position="140"/>
    </location>
</feature>
<dbReference type="RefSeq" id="XP_033522704.1">
    <property type="nucleotide sequence ID" value="XM_033666147.1"/>
</dbReference>
<dbReference type="Pfam" id="PF11001">
    <property type="entry name" value="AFUB_07903_YDR124W_hel"/>
    <property type="match status" value="1"/>
</dbReference>
<dbReference type="Proteomes" id="UP000799771">
    <property type="component" value="Unassembled WGS sequence"/>
</dbReference>
<evidence type="ECO:0000313" key="4">
    <source>
        <dbReference type="Proteomes" id="UP000799771"/>
    </source>
</evidence>
<feature type="domain" description="Subtelomeric hrmA-associated cluster protein AFUB-079030/YDR124W-like helical bundle" evidence="2">
    <location>
        <begin position="220"/>
        <end position="313"/>
    </location>
</feature>